<dbReference type="RefSeq" id="WP_137006187.1">
    <property type="nucleotide sequence ID" value="NZ_CP039924.1"/>
</dbReference>
<evidence type="ECO:0000313" key="2">
    <source>
        <dbReference type="Proteomes" id="UP000298649"/>
    </source>
</evidence>
<dbReference type="AlphaFoldDB" id="A0A4D7Z4M4"/>
<dbReference type="EMBL" id="CP039924">
    <property type="protein sequence ID" value="QCL97849.1"/>
    <property type="molecule type" value="Genomic_DNA"/>
</dbReference>
<reference evidence="1 2" key="1">
    <citation type="submission" date="2019-04" db="EMBL/GenBank/DDBJ databases">
        <title>Complete genome sequence of Agrobacterium tumefaciens CFBP7129.</title>
        <authorList>
            <person name="Haryono M."/>
            <person name="Lin Y.-C."/>
            <person name="Lai E.-M."/>
            <person name="Kuo C.-H."/>
        </authorList>
    </citation>
    <scope>NUCLEOTIDE SEQUENCE [LARGE SCALE GENOMIC DNA]</scope>
    <source>
        <strain evidence="1 2">CFBP7129</strain>
        <plasmid evidence="2">patcfbp7129a</plasmid>
    </source>
</reference>
<protein>
    <submittedName>
        <fullName evidence="1">Uncharacterized protein</fullName>
    </submittedName>
</protein>
<name>A0A4D7Z4M4_AGRTU</name>
<sequence length="112" mass="12801">MYFDDFEKDEVLSSVFLPFVSEVRYLMSCPGEVKAKRRLAEKALAYLDVLEPAFERKGGLSVRRRQAVCKFRTSEHSGWYAETELDEVLSEASQQIEAMVLLMGTSPRRTDG</sequence>
<keyword evidence="1" id="KW-0614">Plasmid</keyword>
<organism evidence="1 2">
    <name type="scientific">Agrobacterium tumefaciens</name>
    <dbReference type="NCBI Taxonomy" id="358"/>
    <lineage>
        <taxon>Bacteria</taxon>
        <taxon>Pseudomonadati</taxon>
        <taxon>Pseudomonadota</taxon>
        <taxon>Alphaproteobacteria</taxon>
        <taxon>Hyphomicrobiales</taxon>
        <taxon>Rhizobiaceae</taxon>
        <taxon>Rhizobium/Agrobacterium group</taxon>
        <taxon>Agrobacterium</taxon>
        <taxon>Agrobacterium tumefaciens complex</taxon>
    </lineage>
</organism>
<accession>A0A4D7Z4M4</accession>
<gene>
    <name evidence="1" type="ORF">CFBP7129_27060</name>
</gene>
<dbReference type="Proteomes" id="UP000298649">
    <property type="component" value="Plasmid pAtCFBP7129a"/>
</dbReference>
<proteinExistence type="predicted"/>
<evidence type="ECO:0000313" key="1">
    <source>
        <dbReference type="EMBL" id="QCL97849.1"/>
    </source>
</evidence>
<geneLocation type="plasmid" evidence="2">
    <name>patcfbp7129a</name>
</geneLocation>